<feature type="transmembrane region" description="Helical" evidence="3">
    <location>
        <begin position="262"/>
        <end position="282"/>
    </location>
</feature>
<dbReference type="Proteomes" id="UP001596011">
    <property type="component" value="Unassembled WGS sequence"/>
</dbReference>
<feature type="coiled-coil region" evidence="1">
    <location>
        <begin position="155"/>
        <end position="182"/>
    </location>
</feature>
<keyword evidence="3" id="KW-0812">Transmembrane</keyword>
<dbReference type="RefSeq" id="WP_377134053.1">
    <property type="nucleotide sequence ID" value="NZ_JBHSFI010000003.1"/>
</dbReference>
<keyword evidence="5" id="KW-1185">Reference proteome</keyword>
<feature type="compositionally biased region" description="Basic and acidic residues" evidence="2">
    <location>
        <begin position="110"/>
        <end position="121"/>
    </location>
</feature>
<evidence type="ECO:0000256" key="3">
    <source>
        <dbReference type="SAM" id="Phobius"/>
    </source>
</evidence>
<feature type="transmembrane region" description="Helical" evidence="3">
    <location>
        <begin position="235"/>
        <end position="255"/>
    </location>
</feature>
<organism evidence="4 5">
    <name type="scientific">Promicromonospora alba</name>
    <dbReference type="NCBI Taxonomy" id="1616110"/>
    <lineage>
        <taxon>Bacteria</taxon>
        <taxon>Bacillati</taxon>
        <taxon>Actinomycetota</taxon>
        <taxon>Actinomycetes</taxon>
        <taxon>Micrococcales</taxon>
        <taxon>Promicromonosporaceae</taxon>
        <taxon>Promicromonospora</taxon>
    </lineage>
</organism>
<name>A0ABV9HD45_9MICO</name>
<feature type="transmembrane region" description="Helical" evidence="3">
    <location>
        <begin position="208"/>
        <end position="229"/>
    </location>
</feature>
<evidence type="ECO:0000256" key="2">
    <source>
        <dbReference type="SAM" id="MobiDB-lite"/>
    </source>
</evidence>
<evidence type="ECO:0000313" key="5">
    <source>
        <dbReference type="Proteomes" id="UP001596011"/>
    </source>
</evidence>
<reference evidence="5" key="1">
    <citation type="journal article" date="2019" name="Int. J. Syst. Evol. Microbiol.">
        <title>The Global Catalogue of Microorganisms (GCM) 10K type strain sequencing project: providing services to taxonomists for standard genome sequencing and annotation.</title>
        <authorList>
            <consortium name="The Broad Institute Genomics Platform"/>
            <consortium name="The Broad Institute Genome Sequencing Center for Infectious Disease"/>
            <person name="Wu L."/>
            <person name="Ma J."/>
        </authorList>
    </citation>
    <scope>NUCLEOTIDE SEQUENCE [LARGE SCALE GENOMIC DNA]</scope>
    <source>
        <strain evidence="5">CCUG 42722</strain>
    </source>
</reference>
<keyword evidence="3" id="KW-0472">Membrane</keyword>
<evidence type="ECO:0000256" key="1">
    <source>
        <dbReference type="SAM" id="Coils"/>
    </source>
</evidence>
<proteinExistence type="predicted"/>
<feature type="compositionally biased region" description="Basic and acidic residues" evidence="2">
    <location>
        <begin position="65"/>
        <end position="81"/>
    </location>
</feature>
<accession>A0ABV9HD45</accession>
<comment type="caution">
    <text evidence="4">The sequence shown here is derived from an EMBL/GenBank/DDBJ whole genome shotgun (WGS) entry which is preliminary data.</text>
</comment>
<keyword evidence="3" id="KW-1133">Transmembrane helix</keyword>
<feature type="region of interest" description="Disordered" evidence="2">
    <location>
        <begin position="61"/>
        <end position="81"/>
    </location>
</feature>
<evidence type="ECO:0000313" key="4">
    <source>
        <dbReference type="EMBL" id="MFC4628193.1"/>
    </source>
</evidence>
<keyword evidence="1" id="KW-0175">Coiled coil</keyword>
<sequence length="471" mass="49966">MSAARVGRWDLLDHDDDPVPAEASGLDALIKHYTDITTMMTTQAALLKKIGDGDETLLKGQSADAMRKRAGESHEHLGKAADRYDDVRAALAEYQPALETARSETGTALKDAEAAADKQRGAEGMPDPVNADRPDDAPPLTDSEEQDSRNRSNAIAGAKADLDAAKAKCAAALETLQAAADRAATKIKENWGDDGLGHSGWEAFIHKILKIIVEVLGWIGMALAIIAMLVPGLQFIAMAALVVAVTALVGSLILAITGESSWVNVIFGVLAVLTLGAGAIAMKLATAGKGLLDLVKNFTKIMPGLMASLKGLPGITKALGNINIAKFLQNFKPQLLLGAGPGGLPAITTKIGSSSWGAFFGKLFKPGSWFSPESLKILRNPIANWKFTDMVGLPDLSVLKNLSIFGRLGIPGASAISWTVWVAGPLNFFWGFASAAIPLIMAPSDIFSDTDTRGEWAWAEWDYLHNFTDPV</sequence>
<gene>
    <name evidence="4" type="ORF">ACFO6V_08105</name>
</gene>
<protein>
    <submittedName>
        <fullName evidence="4">Uncharacterized protein</fullName>
    </submittedName>
</protein>
<dbReference type="EMBL" id="JBHSFI010000003">
    <property type="protein sequence ID" value="MFC4628193.1"/>
    <property type="molecule type" value="Genomic_DNA"/>
</dbReference>
<feature type="region of interest" description="Disordered" evidence="2">
    <location>
        <begin position="98"/>
        <end position="151"/>
    </location>
</feature>